<name>A0ABQ2ETB5_9ACTN</name>
<reference evidence="2" key="1">
    <citation type="journal article" date="2019" name="Int. J. Syst. Evol. Microbiol.">
        <title>The Global Catalogue of Microorganisms (GCM) 10K type strain sequencing project: providing services to taxonomists for standard genome sequencing and annotation.</title>
        <authorList>
            <consortium name="The Broad Institute Genomics Platform"/>
            <consortium name="The Broad Institute Genome Sequencing Center for Infectious Disease"/>
            <person name="Wu L."/>
            <person name="Ma J."/>
        </authorList>
    </citation>
    <scope>NUCLEOTIDE SEQUENCE [LARGE SCALE GENOMIC DNA]</scope>
    <source>
        <strain evidence="2">CGMCC 4.7275</strain>
    </source>
</reference>
<accession>A0ABQ2ETB5</accession>
<proteinExistence type="predicted"/>
<sequence length="65" mass="6591">MTAAGSPTTSTIAVLADTVRAATPPTTLVLAHWAYDGTGLTPDLERLAALIGGGPMRDQVVTARA</sequence>
<gene>
    <name evidence="1" type="ORF">GCM10011583_66730</name>
</gene>
<comment type="caution">
    <text evidence="1">The sequence shown here is derived from an EMBL/GenBank/DDBJ whole genome shotgun (WGS) entry which is preliminary data.</text>
</comment>
<evidence type="ECO:0000313" key="1">
    <source>
        <dbReference type="EMBL" id="GGK25394.1"/>
    </source>
</evidence>
<dbReference type="EMBL" id="BMMV01000031">
    <property type="protein sequence ID" value="GGK25394.1"/>
    <property type="molecule type" value="Genomic_DNA"/>
</dbReference>
<protein>
    <submittedName>
        <fullName evidence="1">Uncharacterized protein</fullName>
    </submittedName>
</protein>
<evidence type="ECO:0000313" key="2">
    <source>
        <dbReference type="Proteomes" id="UP000660265"/>
    </source>
</evidence>
<organism evidence="1 2">
    <name type="scientific">Streptomyces camponoticapitis</name>
    <dbReference type="NCBI Taxonomy" id="1616125"/>
    <lineage>
        <taxon>Bacteria</taxon>
        <taxon>Bacillati</taxon>
        <taxon>Actinomycetota</taxon>
        <taxon>Actinomycetes</taxon>
        <taxon>Kitasatosporales</taxon>
        <taxon>Streptomycetaceae</taxon>
        <taxon>Streptomyces</taxon>
    </lineage>
</organism>
<keyword evidence="2" id="KW-1185">Reference proteome</keyword>
<dbReference type="RefSeq" id="WP_189111344.1">
    <property type="nucleotide sequence ID" value="NZ_BMMV01000031.1"/>
</dbReference>
<dbReference type="Proteomes" id="UP000660265">
    <property type="component" value="Unassembled WGS sequence"/>
</dbReference>